<dbReference type="PANTHER" id="PTHR21101:SF11">
    <property type="entry name" value="RESISTIN"/>
    <property type="match status" value="1"/>
</dbReference>
<dbReference type="FunFam" id="2.60.40.4230:FF:000001">
    <property type="entry name" value="Resistin-like beta"/>
    <property type="match status" value="1"/>
</dbReference>
<evidence type="ECO:0000256" key="5">
    <source>
        <dbReference type="ARBA" id="ARBA00022729"/>
    </source>
</evidence>
<dbReference type="GeneTree" id="ENSGT00390000016177"/>
<dbReference type="AlphaFoldDB" id="A0A4X2JV05"/>
<dbReference type="InterPro" id="IPR036262">
    <property type="entry name" value="Resistin-like_sf"/>
</dbReference>
<comment type="similarity">
    <text evidence="2">Belongs to the resistin/FIZZ family.</text>
</comment>
<evidence type="ECO:0000256" key="6">
    <source>
        <dbReference type="ARBA" id="ARBA00023157"/>
    </source>
</evidence>
<evidence type="ECO:0000256" key="1">
    <source>
        <dbReference type="ARBA" id="ARBA00004613"/>
    </source>
</evidence>
<dbReference type="GO" id="GO:0005179">
    <property type="term" value="F:hormone activity"/>
    <property type="evidence" value="ECO:0007669"/>
    <property type="project" value="UniProtKB-KW"/>
</dbReference>
<evidence type="ECO:0000313" key="7">
    <source>
        <dbReference type="Ensembl" id="ENSVURP00010000865.1"/>
    </source>
</evidence>
<evidence type="ECO:0000256" key="3">
    <source>
        <dbReference type="ARBA" id="ARBA00022525"/>
    </source>
</evidence>
<proteinExistence type="inferred from homology"/>
<reference evidence="7" key="3">
    <citation type="submission" date="2025-09" db="UniProtKB">
        <authorList>
            <consortium name="Ensembl"/>
        </authorList>
    </citation>
    <scope>IDENTIFICATION</scope>
</reference>
<dbReference type="Pfam" id="PF06954">
    <property type="entry name" value="Resistin"/>
    <property type="match status" value="1"/>
</dbReference>
<sequence length="111" mass="11532">MGTGGDPAIETWDGMGAPWLAPWQEKAGQESYGLSLLCNGSVLAALHKLQMTCSSVTSRGALATCPSGSIVTGCSCGSACGSWDVREPTICHCQCAGMDWTTARCCKLRGQ</sequence>
<protein>
    <recommendedName>
        <fullName evidence="9">Resistin</fullName>
    </recommendedName>
</protein>
<dbReference type="Gene3D" id="2.60.40.4230">
    <property type="entry name" value="Resistin head domain"/>
    <property type="match status" value="1"/>
</dbReference>
<dbReference type="PANTHER" id="PTHR21101">
    <property type="entry name" value="RESISTIN"/>
    <property type="match status" value="1"/>
</dbReference>
<keyword evidence="5" id="KW-0732">Signal</keyword>
<evidence type="ECO:0008006" key="9">
    <source>
        <dbReference type="Google" id="ProtNLM"/>
    </source>
</evidence>
<keyword evidence="8" id="KW-1185">Reference proteome</keyword>
<evidence type="ECO:0000256" key="2">
    <source>
        <dbReference type="ARBA" id="ARBA00007258"/>
    </source>
</evidence>
<evidence type="ECO:0000313" key="8">
    <source>
        <dbReference type="Proteomes" id="UP000314987"/>
    </source>
</evidence>
<dbReference type="SUPFAM" id="SSF111423">
    <property type="entry name" value="Resistin"/>
    <property type="match status" value="1"/>
</dbReference>
<reference evidence="7" key="2">
    <citation type="submission" date="2025-08" db="UniProtKB">
        <authorList>
            <consortium name="Ensembl"/>
        </authorList>
    </citation>
    <scope>IDENTIFICATION</scope>
</reference>
<accession>A0A4X2JV05</accession>
<dbReference type="CDD" id="cd16333">
    <property type="entry name" value="RELM"/>
    <property type="match status" value="1"/>
</dbReference>
<organism evidence="7 8">
    <name type="scientific">Vombatus ursinus</name>
    <name type="common">Common wombat</name>
    <dbReference type="NCBI Taxonomy" id="29139"/>
    <lineage>
        <taxon>Eukaryota</taxon>
        <taxon>Metazoa</taxon>
        <taxon>Chordata</taxon>
        <taxon>Craniata</taxon>
        <taxon>Vertebrata</taxon>
        <taxon>Euteleostomi</taxon>
        <taxon>Mammalia</taxon>
        <taxon>Metatheria</taxon>
        <taxon>Diprotodontia</taxon>
        <taxon>Vombatidae</taxon>
        <taxon>Vombatus</taxon>
    </lineage>
</organism>
<evidence type="ECO:0000256" key="4">
    <source>
        <dbReference type="ARBA" id="ARBA00022702"/>
    </source>
</evidence>
<dbReference type="GO" id="GO:0005615">
    <property type="term" value="C:extracellular space"/>
    <property type="evidence" value="ECO:0007669"/>
    <property type="project" value="TreeGrafter"/>
</dbReference>
<comment type="subcellular location">
    <subcellularLocation>
        <location evidence="1">Secreted</location>
    </subcellularLocation>
</comment>
<dbReference type="STRING" id="29139.ENSVURP00010000865"/>
<name>A0A4X2JV05_VOMUR</name>
<keyword evidence="3" id="KW-0964">Secreted</keyword>
<dbReference type="Proteomes" id="UP000314987">
    <property type="component" value="Unassembled WGS sequence"/>
</dbReference>
<keyword evidence="6" id="KW-1015">Disulfide bond</keyword>
<reference evidence="8" key="1">
    <citation type="submission" date="2018-12" db="EMBL/GenBank/DDBJ databases">
        <authorList>
            <person name="Yazar S."/>
        </authorList>
    </citation>
    <scope>NUCLEOTIDE SEQUENCE [LARGE SCALE GENOMIC DNA]</scope>
</reference>
<dbReference type="InterPro" id="IPR009714">
    <property type="entry name" value="RELM"/>
</dbReference>
<dbReference type="Ensembl" id="ENSVURT00010000999.1">
    <property type="protein sequence ID" value="ENSVURP00010000865.1"/>
    <property type="gene ID" value="ENSVURG00010000757.1"/>
</dbReference>
<keyword evidence="4" id="KW-0372">Hormone</keyword>